<keyword evidence="1" id="KW-0238">DNA-binding</keyword>
<dbReference type="Proteomes" id="UP000006852">
    <property type="component" value="Chromosome"/>
</dbReference>
<evidence type="ECO:0000259" key="2">
    <source>
        <dbReference type="Pfam" id="PF14734"/>
    </source>
</evidence>
<dbReference type="Pfam" id="PF14734">
    <property type="entry name" value="DUF4469"/>
    <property type="match status" value="1"/>
</dbReference>
<keyword evidence="4" id="KW-1185">Reference proteome</keyword>
<protein>
    <recommendedName>
        <fullName evidence="2">DUF4469 domain-containing protein</fullName>
    </recommendedName>
</protein>
<dbReference type="InterPro" id="IPR010992">
    <property type="entry name" value="IHF-like_DNA-bd_dom_sf"/>
</dbReference>
<dbReference type="CDD" id="cd13833">
    <property type="entry name" value="HU_IHF_like"/>
    <property type="match status" value="1"/>
</dbReference>
<dbReference type="GeneID" id="302997841"/>
<dbReference type="RefSeq" id="WP_013700889.1">
    <property type="nucleotide sequence ID" value="NC_015385.1"/>
</dbReference>
<dbReference type="KEGG" id="tsu:Tresu_0641"/>
<dbReference type="AlphaFoldDB" id="F2NUL9"/>
<evidence type="ECO:0000313" key="4">
    <source>
        <dbReference type="Proteomes" id="UP000006852"/>
    </source>
</evidence>
<gene>
    <name evidence="3" type="ordered locus">Tresu_0641</name>
</gene>
<dbReference type="HOGENOM" id="CLU_095355_0_0_12"/>
<sequence length="256" mass="27312">MAAKSNLMDSIENPNGRVSVKLQRNYFSKDSSDKYVGRIVRNTHTVGNVIQLVANKVPQLDIGTVYSVCDAFEKVITESLGGGNSVNCLNLGVFYIACKGSTDGSSFSPNITVKFIPSELTKSAISNVTVEHESYSEPAATISRIVDIDSGDDDGNLSLNGSVQILGKKLLIGGEGGGIWFAPATGETASIDESGTDWIPVTAKLSVNKPGTLLFPLPKSLSAGTYRIVLKTRCTSNLKYKRKELVSTVSDAVEIK</sequence>
<evidence type="ECO:0000313" key="3">
    <source>
        <dbReference type="EMBL" id="AEB13582.1"/>
    </source>
</evidence>
<feature type="domain" description="DUF4469" evidence="2">
    <location>
        <begin position="142"/>
        <end position="247"/>
    </location>
</feature>
<evidence type="ECO:0000256" key="1">
    <source>
        <dbReference type="ARBA" id="ARBA00023125"/>
    </source>
</evidence>
<dbReference type="EMBL" id="CP002631">
    <property type="protein sequence ID" value="AEB13582.1"/>
    <property type="molecule type" value="Genomic_DNA"/>
</dbReference>
<organism evidence="3 4">
    <name type="scientific">Treponema succinifaciens (strain ATCC 33096 / DSM 2489 / 6091)</name>
    <dbReference type="NCBI Taxonomy" id="869209"/>
    <lineage>
        <taxon>Bacteria</taxon>
        <taxon>Pseudomonadati</taxon>
        <taxon>Spirochaetota</taxon>
        <taxon>Spirochaetia</taxon>
        <taxon>Spirochaetales</taxon>
        <taxon>Treponemataceae</taxon>
        <taxon>Treponema</taxon>
    </lineage>
</organism>
<accession>F2NUL9</accession>
<dbReference type="InterPro" id="IPR027824">
    <property type="entry name" value="DUF4469"/>
</dbReference>
<dbReference type="STRING" id="869209.Tresu_0641"/>
<name>F2NUL9_TRES6</name>
<reference evidence="3 4" key="1">
    <citation type="journal article" date="2011" name="Stand. Genomic Sci.">
        <title>Complete genome sequence of Treponema succinifaciens type strain (6091).</title>
        <authorList>
            <person name="Han C."/>
            <person name="Gronow S."/>
            <person name="Teshima H."/>
            <person name="Lapidus A."/>
            <person name="Nolan M."/>
            <person name="Lucas S."/>
            <person name="Hammon N."/>
            <person name="Deshpande S."/>
            <person name="Cheng J.F."/>
            <person name="Zeytun A."/>
            <person name="Tapia R."/>
            <person name="Goodwin L."/>
            <person name="Pitluck S."/>
            <person name="Liolios K."/>
            <person name="Pagani I."/>
            <person name="Ivanova N."/>
            <person name="Mavromatis K."/>
            <person name="Mikhailova N."/>
            <person name="Huntemann M."/>
            <person name="Pati A."/>
            <person name="Chen A."/>
            <person name="Palaniappan K."/>
            <person name="Land M."/>
            <person name="Hauser L."/>
            <person name="Brambilla E.M."/>
            <person name="Rohde M."/>
            <person name="Goker M."/>
            <person name="Woyke T."/>
            <person name="Bristow J."/>
            <person name="Eisen J.A."/>
            <person name="Markowitz V."/>
            <person name="Hugenholtz P."/>
            <person name="Kyrpides N.C."/>
            <person name="Klenk H.P."/>
            <person name="Detter J.C."/>
        </authorList>
    </citation>
    <scope>NUCLEOTIDE SEQUENCE [LARGE SCALE GENOMIC DNA]</scope>
    <source>
        <strain evidence="4">ATCC 33096 / DSM 2489 / 6091</strain>
    </source>
</reference>
<dbReference type="GO" id="GO:0003677">
    <property type="term" value="F:DNA binding"/>
    <property type="evidence" value="ECO:0007669"/>
    <property type="project" value="UniProtKB-KW"/>
</dbReference>
<proteinExistence type="predicted"/>
<dbReference type="CDD" id="cd12843">
    <property type="entry name" value="Bvu_2165_C_like"/>
    <property type="match status" value="1"/>
</dbReference>
<dbReference type="Gene3D" id="2.70.50.70">
    <property type="match status" value="1"/>
</dbReference>
<dbReference type="SUPFAM" id="SSF47729">
    <property type="entry name" value="IHF-like DNA-binding proteins"/>
    <property type="match status" value="1"/>
</dbReference>
<dbReference type="InterPro" id="IPR049893">
    <property type="entry name" value="Bvu_2165-like_IHF-HU-DNA_bdg"/>
</dbReference>
<reference evidence="4" key="2">
    <citation type="submission" date="2011-04" db="EMBL/GenBank/DDBJ databases">
        <title>The complete genome of chromosome of Treponema succinifaciens DSM 2489.</title>
        <authorList>
            <person name="Lucas S."/>
            <person name="Copeland A."/>
            <person name="Lapidus A."/>
            <person name="Bruce D."/>
            <person name="Goodwin L."/>
            <person name="Pitluck S."/>
            <person name="Peters L."/>
            <person name="Kyrpides N."/>
            <person name="Mavromatis K."/>
            <person name="Ivanova N."/>
            <person name="Ovchinnikova G."/>
            <person name="Teshima H."/>
            <person name="Detter J.C."/>
            <person name="Tapia R."/>
            <person name="Han C."/>
            <person name="Land M."/>
            <person name="Hauser L."/>
            <person name="Markowitz V."/>
            <person name="Cheng J.-F."/>
            <person name="Hugenholtz P."/>
            <person name="Woyke T."/>
            <person name="Wu D."/>
            <person name="Gronow S."/>
            <person name="Wellnitz S."/>
            <person name="Brambilla E."/>
            <person name="Klenk H.-P."/>
            <person name="Eisen J.A."/>
        </authorList>
    </citation>
    <scope>NUCLEOTIDE SEQUENCE [LARGE SCALE GENOMIC DNA]</scope>
    <source>
        <strain evidence="4">ATCC 33096 / DSM 2489 / 6091</strain>
    </source>
</reference>